<dbReference type="SMR" id="A0A194VYI6"/>
<evidence type="ECO:0000259" key="7">
    <source>
        <dbReference type="PROSITE" id="PS50075"/>
    </source>
</evidence>
<dbReference type="InterPro" id="IPR023213">
    <property type="entry name" value="CAT-like_dom_sf"/>
</dbReference>
<dbReference type="EMBL" id="CM003102">
    <property type="protein sequence ID" value="KUI69306.1"/>
    <property type="molecule type" value="Genomic_DNA"/>
</dbReference>
<evidence type="ECO:0000256" key="4">
    <source>
        <dbReference type="ARBA" id="ARBA00022598"/>
    </source>
</evidence>
<dbReference type="NCBIfam" id="TIGR01733">
    <property type="entry name" value="AA-adenyl-dom"/>
    <property type="match status" value="2"/>
</dbReference>
<feature type="domain" description="Carrier" evidence="7">
    <location>
        <begin position="3162"/>
        <end position="3238"/>
    </location>
</feature>
<dbReference type="CDD" id="cd05918">
    <property type="entry name" value="A_NRPS_SidN3_like"/>
    <property type="match status" value="2"/>
</dbReference>
<evidence type="ECO:0000256" key="6">
    <source>
        <dbReference type="SAM" id="MobiDB-lite"/>
    </source>
</evidence>
<dbReference type="InterPro" id="IPR000873">
    <property type="entry name" value="AMP-dep_synth/lig_dom"/>
</dbReference>
<reference evidence="8" key="1">
    <citation type="submission" date="2014-12" db="EMBL/GenBank/DDBJ databases">
        <title>Genome Sequence of Valsa Canker Pathogens Uncovers a Specific Adaption of Colonization on Woody Bark.</title>
        <authorList>
            <person name="Yin Z."/>
            <person name="Liu H."/>
            <person name="Gao X."/>
            <person name="Li Z."/>
            <person name="Song N."/>
            <person name="Ke X."/>
            <person name="Dai Q."/>
            <person name="Wu Y."/>
            <person name="Sun Y."/>
            <person name="Xu J.-R."/>
            <person name="Kang Z.K."/>
            <person name="Wang L."/>
            <person name="Huang L."/>
        </authorList>
    </citation>
    <scope>NUCLEOTIDE SEQUENCE [LARGE SCALE GENOMIC DNA]</scope>
    <source>
        <strain evidence="8">03-8</strain>
    </source>
</reference>
<evidence type="ECO:0000256" key="1">
    <source>
        <dbReference type="ARBA" id="ARBA00004924"/>
    </source>
</evidence>
<comment type="similarity">
    <text evidence="5">Belongs to the NRP synthetase family.</text>
</comment>
<dbReference type="Gene3D" id="1.10.1200.10">
    <property type="entry name" value="ACP-like"/>
    <property type="match status" value="6"/>
</dbReference>
<dbReference type="GO" id="GO:0005737">
    <property type="term" value="C:cytoplasm"/>
    <property type="evidence" value="ECO:0007669"/>
    <property type="project" value="TreeGrafter"/>
</dbReference>
<dbReference type="SUPFAM" id="SSF52777">
    <property type="entry name" value="CoA-dependent acyltransferases"/>
    <property type="match status" value="12"/>
</dbReference>
<dbReference type="PROSITE" id="PS00012">
    <property type="entry name" value="PHOSPHOPANTETHEINE"/>
    <property type="match status" value="3"/>
</dbReference>
<comment type="pathway">
    <text evidence="1">Siderophore biosynthesis.</text>
</comment>
<dbReference type="OrthoDB" id="416786at2759"/>
<protein>
    <submittedName>
        <fullName evidence="8">Hydroxamate-type ferrichrome siderophore peptide synthetase</fullName>
    </submittedName>
</protein>
<dbReference type="GO" id="GO:0016874">
    <property type="term" value="F:ligase activity"/>
    <property type="evidence" value="ECO:0007669"/>
    <property type="project" value="UniProtKB-KW"/>
</dbReference>
<evidence type="ECO:0000256" key="3">
    <source>
        <dbReference type="ARBA" id="ARBA00022553"/>
    </source>
</evidence>
<dbReference type="SUPFAM" id="SSF56801">
    <property type="entry name" value="Acetyl-CoA synthetase-like"/>
    <property type="match status" value="3"/>
</dbReference>
<dbReference type="GO" id="GO:0031169">
    <property type="term" value="P:ferrichrome biosynthetic process"/>
    <property type="evidence" value="ECO:0007669"/>
    <property type="project" value="UniProtKB-ARBA"/>
</dbReference>
<dbReference type="InterPro" id="IPR020806">
    <property type="entry name" value="PKS_PP-bd"/>
</dbReference>
<dbReference type="Pfam" id="PF00668">
    <property type="entry name" value="Condensation"/>
    <property type="match status" value="6"/>
</dbReference>
<dbReference type="InterPro" id="IPR006162">
    <property type="entry name" value="Ppantetheine_attach_site"/>
</dbReference>
<dbReference type="SMART" id="SM00823">
    <property type="entry name" value="PKS_PP"/>
    <property type="match status" value="6"/>
</dbReference>
<dbReference type="GO" id="GO:0043041">
    <property type="term" value="P:amino acid activation for nonribosomal peptide biosynthetic process"/>
    <property type="evidence" value="ECO:0007669"/>
    <property type="project" value="TreeGrafter"/>
</dbReference>
<dbReference type="InterPro" id="IPR020845">
    <property type="entry name" value="AMP-binding_CS"/>
</dbReference>
<keyword evidence="4" id="KW-0436">Ligase</keyword>
<evidence type="ECO:0000313" key="8">
    <source>
        <dbReference type="EMBL" id="KUI69306.1"/>
    </source>
</evidence>
<dbReference type="PROSITE" id="PS50075">
    <property type="entry name" value="CARRIER"/>
    <property type="match status" value="6"/>
</dbReference>
<dbReference type="InterPro" id="IPR001242">
    <property type="entry name" value="Condensation_dom"/>
</dbReference>
<dbReference type="Gene3D" id="3.30.559.30">
    <property type="entry name" value="Nonribosomal peptide synthetase, condensation domain"/>
    <property type="match status" value="6"/>
</dbReference>
<dbReference type="FunFam" id="3.30.300.30:FF:000033">
    <property type="entry name" value="Nonribosomal siderophore peptide synthase SidC"/>
    <property type="match status" value="1"/>
</dbReference>
<dbReference type="PANTHER" id="PTHR45527:SF1">
    <property type="entry name" value="FATTY ACID SYNTHASE"/>
    <property type="match status" value="1"/>
</dbReference>
<gene>
    <name evidence="8" type="ORF">VM1G_05645</name>
</gene>
<keyword evidence="2" id="KW-0596">Phosphopantetheine</keyword>
<dbReference type="Pfam" id="PF00550">
    <property type="entry name" value="PP-binding"/>
    <property type="match status" value="6"/>
</dbReference>
<dbReference type="FunFam" id="3.40.50.12780:FF:000024">
    <property type="entry name" value="Nonribosomal siderophore peptide synthase SidC"/>
    <property type="match status" value="2"/>
</dbReference>
<evidence type="ECO:0000313" key="9">
    <source>
        <dbReference type="Proteomes" id="UP000078559"/>
    </source>
</evidence>
<dbReference type="Proteomes" id="UP000078559">
    <property type="component" value="Chromosome 5"/>
</dbReference>
<proteinExistence type="inferred from homology"/>
<dbReference type="InterPro" id="IPR042099">
    <property type="entry name" value="ANL_N_sf"/>
</dbReference>
<dbReference type="Gene3D" id="3.40.50.12780">
    <property type="entry name" value="N-terminal domain of ligase-like"/>
    <property type="match status" value="4"/>
</dbReference>
<name>A0A194VYI6_CYTMA</name>
<dbReference type="InterPro" id="IPR009081">
    <property type="entry name" value="PP-bd_ACP"/>
</dbReference>
<dbReference type="Pfam" id="PF00501">
    <property type="entry name" value="AMP-binding"/>
    <property type="match status" value="4"/>
</dbReference>
<dbReference type="PANTHER" id="PTHR45527">
    <property type="entry name" value="NONRIBOSOMAL PEPTIDE SYNTHETASE"/>
    <property type="match status" value="1"/>
</dbReference>
<dbReference type="Gene3D" id="3.30.300.30">
    <property type="match status" value="3"/>
</dbReference>
<dbReference type="InterPro" id="IPR010071">
    <property type="entry name" value="AA_adenyl_dom"/>
</dbReference>
<evidence type="ECO:0000256" key="2">
    <source>
        <dbReference type="ARBA" id="ARBA00022450"/>
    </source>
</evidence>
<dbReference type="Gene3D" id="3.30.559.10">
    <property type="entry name" value="Chloramphenicol acetyltransferase-like domain"/>
    <property type="match status" value="6"/>
</dbReference>
<dbReference type="NCBIfam" id="NF003417">
    <property type="entry name" value="PRK04813.1"/>
    <property type="match status" value="4"/>
</dbReference>
<dbReference type="GO" id="GO:0010106">
    <property type="term" value="P:cellular response to iron ion starvation"/>
    <property type="evidence" value="ECO:0007669"/>
    <property type="project" value="UniProtKB-ARBA"/>
</dbReference>
<evidence type="ECO:0000256" key="5">
    <source>
        <dbReference type="ARBA" id="ARBA00029454"/>
    </source>
</evidence>
<dbReference type="InterPro" id="IPR045851">
    <property type="entry name" value="AMP-bd_C_sf"/>
</dbReference>
<dbReference type="FunFam" id="3.30.300.30:FF:000015">
    <property type="entry name" value="Nonribosomal peptide synthase SidD"/>
    <property type="match status" value="1"/>
</dbReference>
<accession>A0A194VYI6</accession>
<feature type="region of interest" description="Disordered" evidence="6">
    <location>
        <begin position="1"/>
        <end position="21"/>
    </location>
</feature>
<dbReference type="InterPro" id="IPR036736">
    <property type="entry name" value="ACP-like_sf"/>
</dbReference>
<feature type="domain" description="Carrier" evidence="7">
    <location>
        <begin position="1581"/>
        <end position="1658"/>
    </location>
</feature>
<dbReference type="CDD" id="cd19542">
    <property type="entry name" value="CT_NRPS-like"/>
    <property type="match status" value="1"/>
</dbReference>
<dbReference type="SUPFAM" id="SSF47336">
    <property type="entry name" value="ACP-like"/>
    <property type="match status" value="6"/>
</dbReference>
<feature type="region of interest" description="Disordered" evidence="6">
    <location>
        <begin position="71"/>
        <end position="91"/>
    </location>
</feature>
<feature type="compositionally biased region" description="Polar residues" evidence="6">
    <location>
        <begin position="1"/>
        <end position="12"/>
    </location>
</feature>
<keyword evidence="3" id="KW-0597">Phosphoprotein</keyword>
<feature type="domain" description="Carrier" evidence="7">
    <location>
        <begin position="514"/>
        <end position="587"/>
    </location>
</feature>
<dbReference type="PROSITE" id="PS00455">
    <property type="entry name" value="AMP_BINDING"/>
    <property type="match status" value="1"/>
</dbReference>
<organism evidence="8 9">
    <name type="scientific">Cytospora mali</name>
    <name type="common">Apple Valsa canker fungus</name>
    <name type="synonym">Valsa mali</name>
    <dbReference type="NCBI Taxonomy" id="578113"/>
    <lineage>
        <taxon>Eukaryota</taxon>
        <taxon>Fungi</taxon>
        <taxon>Dikarya</taxon>
        <taxon>Ascomycota</taxon>
        <taxon>Pezizomycotina</taxon>
        <taxon>Sordariomycetes</taxon>
        <taxon>Sordariomycetidae</taxon>
        <taxon>Diaporthales</taxon>
        <taxon>Cytosporaceae</taxon>
        <taxon>Cytospora</taxon>
    </lineage>
</organism>
<dbReference type="GO" id="GO:0031177">
    <property type="term" value="F:phosphopantetheine binding"/>
    <property type="evidence" value="ECO:0007669"/>
    <property type="project" value="InterPro"/>
</dbReference>
<keyword evidence="9" id="KW-1185">Reference proteome</keyword>
<feature type="domain" description="Carrier" evidence="7">
    <location>
        <begin position="3723"/>
        <end position="3796"/>
    </location>
</feature>
<feature type="domain" description="Carrier" evidence="7">
    <location>
        <begin position="2088"/>
        <end position="2162"/>
    </location>
</feature>
<sequence>MPPQTPSLSILNPNPKRIPGPSILHQLVRHAPHHGQPAIDYQASDKSHTSLSYPELHSRAEHLAKRILGALPESESKNGNGDVNGSGSGSHRPQQLVVPLLLPQCPELYISQLAILKAGGAFCPLNLDAPPERVKFILRDVSATVIITTTTLRSKIDDLESHVRVIVVDQDDDAQHDLDHVCYFGREATAESLAFLQFAAPTFDVSVFEIFFPLFRGATLVCCSRADMLNDLPAVLRNLSVDACELTPTVAGSLLRSRDNVPGLRLLLTIGEMLTGPVIKEFGHAEHKSGILWAMYGPTEATIHCTLQPSCEASSSPNNVGFPLDTVSAFILAPLDDDDSGHFEVLPYGATGELAIGGHQTAVGYINRPEQTSKVFIDTPHGRLYRTGDKARMRENGTIDCFGRISDGQVKLRGQRIELGEIEHAVLHTSGCHGAAASVIQGIIVVFCESDDPNDHVAEEVLQTCRNWLPVFMVPGDVVFMKSFPRLPSGKIDRKQLKTNYEMSRTDDSASPTQFADDVERELAGLAQEVLGIHLQPSSILSTAGVDSLAAIKLASRLRRAGLSTNAVEILSCKTISQLRSRIRQQRGRADSAVEVEEPSTRVGSTAAYMDEISKHHPNLGRQISDIEAVVPCAPMQVSMLAETLINREAYCNWIELHISSAYPVDTISLWFLYLARNNEALRTGFAALGGQMKQIIWKELSASQIRTVEHLDRGYRLDEEGFFRPFSVQISPSKPNTTSVLLHIHHALYDGWSFDMLLSDLNILAQGGQPAGRPSFRLVSNYYQSAEFSYVADTARAYWAEYLLGYQPTAIPQMLAKQKNSGKVISAERKLNVEASFIRQISARLEISPQVLFQTCLLYLWGSILGTEDVVIGNVTSGRTIPVLGIEDVMGPCLTTAPLRSRIGQAHTIRELLESIHASNREILAHCTLPLADIKKAAGIMPGQPLYDALFVYQESLHSREGRQQPETIKQVAHEDYLETKLLAEIEPLGTGFRFRITYHDDVFHSSHMQMFLRQFECILEHVVKNLDSDISSITRCFTDNVLSQYNCDPKTLEGTPNLATLFERTAANSPGKTAICFAEAIGDNGADLKTISYGDLNSQANRIARLVLTSGASEGDPVAIVMEKSIMLYAGILGILKAGCAYLPLLPSTPRSRIRTIFEQANFRLCISEESSRDALPVLDGCQFISLHDAKLNDHSEDNLGTFVDSSRVANIIYTSGSTGVPKGVCVTQLNIASNLDVLSRIYPVKENSRMLQACSQAFDVSVFEILFALTRGMCLCAATNDVLFADLERSITTMGVTHLSMTPTVASLVRPQKVPKVEFLVTSGEPMTGEVARHWVGKLYQGYGPSETTNICSVKKMTQGDHIRHLGFAFENTSAFILAPASLDVLPICCVGELCFGGDQVVAGYLNLPAVTNDKFINHPRYGRLYRSGDMGRMLPDGSLLIVGRVDDQIKLRGQRIELGEINSVVATACEVANCVTVLVSQGQQLVCYYVPSEADGGVFHVLTPNTMAAKMNEAIYGSIRPRLPGYMVPSYLIPISTIPMTSSGKIDKNTLREVFSKLTQGDLEVFCATTQATDSDVDWCDEERKVATVVADVLNASSRDIRRWTPLTSLGLDSISAISVAKGLQSALNLRVSISAILQNPCVAKLAALFSEQQIEIAMTGDVLDVFLPELAQQIQQKIHNKYLEVEKILPCTPLQEAMLAVSTSGTSYLNRMVFRLNVDAAVMMQAWITMFQRHGILRTCFFSTDDREHSMAQCVLKTWEPQWLYFDVAGNSLDAIISKHAEAIPAVIDSGEPPISLAVIKNGADTHLSFICHHALYDGVAISRLLEEIEQVALGVQLPPPPSYEPFLREMLFSSDSTDTFWTVHLENLITKSLARTSDAQAGRDVLIKCLDIPLSNIDQGLKILNISLLPLLQAVWANVLRIILNSDDVCFGNVFNGRTGTVDGVDELVAPCFNTIPARVDIQSHKCNNDLLKSFQHLGPQLLQYQFTPLRHIQSLLSTNGTRLFDTLLLLQQSPRKLDEKFWTLDKDDGEMNFPLFPSSHIISKESLPSALRQRLEGLQLVYPEETLRDTHGDTDADEYWTRPEQSIRSILSKISGVKEDRISRHMTIFQLGLDSINAVQVAAILRRERFPSVTATDILENPTCSKLAATLSADQISTEDSIQYDVTEFDRAATALLAHNVPHWRTIEAILPCTSLQMGMLSDFINSKGKDYFNFISFRVNQGVTISNLANAWTKTVKAHAILRTGFTPLDHPDASFAMLGYTFADEAVPVTVEDNADKFDLTVWQLEASQRVLNSLHEPPWLVALVPNCEQIDMHLAIHHAIYDAQSLQMIMVNLARALREEPFSSGTGVSSAVQDIVTQTKRSKEVAKEFWEKQASKTVINKFPVMTPLREERRSIEVRSRTCSLPFASLEDATKNAGLTIQVVAQAAWLRILSSYLGEASVVFGTILSGRDSETTCDAVFPCITTLPIIAQNSLSNRELLNAMMEYNTGLRRQQRTPLTDIQRWLGHPNTKLFDTLLVYQKFQQEGEQHVPWSMVDEKAMIDYPVSLEVEPQVGSVELRVTFISDILPTEQAETLLRQFDAVFCELAQHPNGSEDDLVERDTELFTILPAEELQLESNVTFLHQFVEFSAQKYPDKTALDFVSGFENEKPLSRKWTYRELDESGNKIANILSSRTTTGDIVAVCFEKCPEAHFAMLGILKAGCTLLALDPGAPSSRKEFILQDSGASVLLTDRQLSSNMTFNITVPVIAIDEESLAEASASHPKLTRTLSPGDRSYCLYTSGTTGTPKGCEITHENAVQAMLAFQKLFEGHYDQDSKWLQFASYHFDVSVLEQYWTWSVGITLVAAPQDVILEDLAGTISRLEITHIDLTPSLARLMHPDDVPSLCRGVFITGGEQLKQEILDVWGPERVIHNFYGPTEATIGVTTYPCVPINGRSSNIGRQFTNVGSYVLRPETEIPVLRGGVGELCVSGKLVGAGYLNRKELTAERFPTLGTFKERVYRTGDLVRVLHDGCFDFLGRADDQVKLRGQRLEIGEINHCIRTGVRELTDVVTLIIRNEKQQKDSLVSFVVMAQQQKSKDLQVISGDEAAGISHIVQQACREKLPGYMVPTYVLLLPFIPLSPNNKAEMKELRALFNQLSPGQLVAPSPVTSADLGGVGRKVCKTLSNIAGVAEETISPSTSIFELGVDSISVMRFVRALKQEGINATPAVILRNPTVTDLARAFQSSRKSTDSTGILEARQAVEACQHRHRGLCSRALGVKPDEIEYIAPCSPLQHGMISRSRTEDNEGAYFNTFRFELATGVEVGKLRSAWARLVEEHSVLRTRFVSTTDGFVQAAMKTLAVPWDEIELLGDDDLEAVLAGRREAWIMKNNQIIDRPLEFLLVKRDRKQTLVVHIFHAVYDANSFDLMVDEVTRIYKDKALEAVEAPSFVDALLHGPLRNLSTSKSFWMEHLKGAGLSSVPRISGTPSTHDLSISRIIHFEALDKLGRTLGVTQQAVIQAIWGSVLQRYCSSGVTFGIIVSGRSLELQDVDKTIGPLFNTIPFHRGFQHAQTWSSAFQQCHEFNTAILPFQHVPLRDVQKWCSGGKPIFDTLFSFQRASSISETSGEGLWMQIEGNVNPDYPLAFDATLMSGGELQLLIVSQKGIADEESLQALIDDFETMARNAIQDPQGLVMSGLEDGVAAEPQWKPSGSDVDTAHHGLTRSGEASFEWTPRAETIRKDITVLVDMNPSLISQNTTLLELGLDSIDTIKLSARLRREGIPLSNSELVKGQSIAGFMAILQAKHTRQDDAQDSGYSSDVEDSSLSLKIYLSTNGHHLDNIVQALPPTPLQDSMVSKMIQSDFRTYFNHDVLEMSPGVDAQRLKEAWMTVIKHSPVLRTAFVEVESPAFEFAYAQLVMKDFPATIHEVSIQSLDEFSSIMEQARVSAQAGHGRSNLFQVTFAVLSQKTYVILSIAHALYDGWSLGLLHQDVESVYHGTYIPRDPYTEYLGGILRSCKDGAKEFWSDYVSGAVPTLFPTRKNTTGTESALNRAELTFSTSASALKSFCQCQAISQQAVAQACWAAILAIRCKRLDVSFGTVLSGRDTEASETILFPTMNTVPVRAVLYGSVSTFLRYIQDNVTSIRQFQHFPLRKIQALMKEKGEGLFNTLFILQNSGAGKLEGEQLMKSVGGSSAAEYAICVEMEVIGDNVVWRTACDDGYLSSGATMRLLQELDIVLNFLVTSPDGDFLKFGENGVSVCGLPAFQLQKAITAPENKQPEEVDDDNGEAWSPTEEAIREVLAAVSGIGKTTIRKSHNLYHLGLDSISAIKVSLALRNRGITVSLRSMIRAISIKEMAGQAAKGSSSSPETVAQDDDASNALATATNLLDVDMLLRTAGIVATEIEEIFPATAMQTHMLSVWQNTRGAVFHPEFHYRLFSISSRKVIGRAWRRLVEELSILRTIFIATGSRTTPFAQVILRAIDGFENPFVSLKVEHMGEEGWVLGLKIHHALYDGVSLPKITDRFQALLGHHESAVADGHNNNNLLSSWKGLIASSLTKQARENRKGFWAQYLQGAKTTPANILQGMNHSGSPDKRVNFLQRAAITETETETLKALCSKHGISIQAVFFAAYAKVLASSSQQNDVVFGIYLANRGGQEQLPYPTLCLVPLRVQVPEDSQLVEVAAKIQQDIHSISHAENVSVGLWEVKEWTGVVVESFVNFLSLPREPKGSANEDSGDDRVQLEQVSFADEATATNENQAVKYPSQISRLEKNVVGDAYPDAVDVEVSIQDGGAMDIGVFGSHGKVDEKGGEGLVRMLVDVLRL</sequence>
<feature type="domain" description="Carrier" evidence="7">
    <location>
        <begin position="4282"/>
        <end position="4355"/>
    </location>
</feature>